<accession>A0A011VYL2</accession>
<dbReference type="Proteomes" id="UP000021369">
    <property type="component" value="Unassembled WGS sequence"/>
</dbReference>
<dbReference type="AlphaFoldDB" id="A0A011VYL2"/>
<name>A0A011VYL2_RUMAL</name>
<protein>
    <submittedName>
        <fullName evidence="1">Uncharacterized protein</fullName>
    </submittedName>
</protein>
<gene>
    <name evidence="1" type="ORF">RASY3_07420</name>
</gene>
<proteinExistence type="predicted"/>
<dbReference type="RefSeq" id="WP_037286509.1">
    <property type="nucleotide sequence ID" value="NZ_JEOB01000002.1"/>
</dbReference>
<dbReference type="EMBL" id="JEOB01000002">
    <property type="protein sequence ID" value="EXM39653.1"/>
    <property type="molecule type" value="Genomic_DNA"/>
</dbReference>
<evidence type="ECO:0000313" key="1">
    <source>
        <dbReference type="EMBL" id="EXM39653.1"/>
    </source>
</evidence>
<comment type="caution">
    <text evidence="1">The sequence shown here is derived from an EMBL/GenBank/DDBJ whole genome shotgun (WGS) entry which is preliminary data.</text>
</comment>
<reference evidence="1 2" key="1">
    <citation type="submission" date="2013-06" db="EMBL/GenBank/DDBJ databases">
        <title>Rumen cellulosomics: divergent fiber-degrading strategies revealed by comparative genome-wide analysis of six Ruminococcal strains.</title>
        <authorList>
            <person name="Dassa B."/>
            <person name="Borovok I."/>
            <person name="Lamed R."/>
            <person name="Flint H."/>
            <person name="Yeoman C.J."/>
            <person name="White B."/>
            <person name="Bayer E.A."/>
        </authorList>
    </citation>
    <scope>NUCLEOTIDE SEQUENCE [LARGE SCALE GENOMIC DNA]</scope>
    <source>
        <strain evidence="1 2">SY3</strain>
    </source>
</reference>
<evidence type="ECO:0000313" key="2">
    <source>
        <dbReference type="Proteomes" id="UP000021369"/>
    </source>
</evidence>
<dbReference type="PATRIC" id="fig|1341156.4.peg.1898"/>
<sequence length="206" mass="23247">MPIIQEAFDIPNDIMTKLLTGEYRRIGGIIRYATGPNKGQIVKHLEPIDLKPAQQAQSIGAKVIQFAKRNKKVLIVSGVAVAAVTVGSFVYCKVKNREPEVVKTFRSELKTYIEEVRTGALKLSSIENLLRALEAVKSHKDSGNIIIELSTEELDVLVNRIYEYTKTLAEMNEYHFSAEDLEKYDDSMDNLYSYLTVQKQIFETAA</sequence>
<dbReference type="OrthoDB" id="2965504at2"/>
<keyword evidence="2" id="KW-1185">Reference proteome</keyword>
<organism evidence="1 2">
    <name type="scientific">Ruminococcus albus SY3</name>
    <dbReference type="NCBI Taxonomy" id="1341156"/>
    <lineage>
        <taxon>Bacteria</taxon>
        <taxon>Bacillati</taxon>
        <taxon>Bacillota</taxon>
        <taxon>Clostridia</taxon>
        <taxon>Eubacteriales</taxon>
        <taxon>Oscillospiraceae</taxon>
        <taxon>Ruminococcus</taxon>
    </lineage>
</organism>